<feature type="transmembrane region" description="Helical" evidence="5">
    <location>
        <begin position="57"/>
        <end position="79"/>
    </location>
</feature>
<reference evidence="8" key="1">
    <citation type="submission" date="2022-11" db="EMBL/GenBank/DDBJ databases">
        <authorList>
            <person name="Kikuchi T."/>
        </authorList>
    </citation>
    <scope>NUCLEOTIDE SEQUENCE</scope>
    <source>
        <strain evidence="8">PS1010</strain>
    </source>
</reference>
<keyword evidence="6" id="KW-0732">Signal</keyword>
<dbReference type="InterPro" id="IPR020846">
    <property type="entry name" value="MFS_dom"/>
</dbReference>
<feature type="transmembrane region" description="Helical" evidence="5">
    <location>
        <begin position="304"/>
        <end position="325"/>
    </location>
</feature>
<keyword evidence="2 5" id="KW-0812">Transmembrane</keyword>
<evidence type="ECO:0000256" key="3">
    <source>
        <dbReference type="ARBA" id="ARBA00022989"/>
    </source>
</evidence>
<name>A0A9P1NA81_9PELO</name>
<feature type="signal peptide" evidence="6">
    <location>
        <begin position="1"/>
        <end position="24"/>
    </location>
</feature>
<comment type="subcellular location">
    <subcellularLocation>
        <location evidence="1">Membrane</location>
        <topology evidence="1">Multi-pass membrane protein</topology>
    </subcellularLocation>
</comment>
<evidence type="ECO:0000313" key="8">
    <source>
        <dbReference type="EMBL" id="CAI5455410.1"/>
    </source>
</evidence>
<dbReference type="InterPro" id="IPR045263">
    <property type="entry name" value="GLUT"/>
</dbReference>
<protein>
    <recommendedName>
        <fullName evidence="7">Major facilitator superfamily (MFS) profile domain-containing protein</fullName>
    </recommendedName>
</protein>
<keyword evidence="9" id="KW-1185">Reference proteome</keyword>
<dbReference type="AlphaFoldDB" id="A0A9P1NA81"/>
<gene>
    <name evidence="8" type="ORF">CAMP_LOCUS18047</name>
</gene>
<dbReference type="GO" id="GO:0015149">
    <property type="term" value="F:hexose transmembrane transporter activity"/>
    <property type="evidence" value="ECO:0007669"/>
    <property type="project" value="TreeGrafter"/>
</dbReference>
<dbReference type="InterPro" id="IPR036259">
    <property type="entry name" value="MFS_trans_sf"/>
</dbReference>
<dbReference type="SUPFAM" id="SSF103473">
    <property type="entry name" value="MFS general substrate transporter"/>
    <property type="match status" value="1"/>
</dbReference>
<keyword evidence="3 5" id="KW-1133">Transmembrane helix</keyword>
<feature type="transmembrane region" description="Helical" evidence="5">
    <location>
        <begin position="432"/>
        <end position="450"/>
    </location>
</feature>
<dbReference type="Proteomes" id="UP001152747">
    <property type="component" value="Unassembled WGS sequence"/>
</dbReference>
<feature type="transmembrane region" description="Helical" evidence="5">
    <location>
        <begin position="181"/>
        <end position="202"/>
    </location>
</feature>
<evidence type="ECO:0000259" key="7">
    <source>
        <dbReference type="PROSITE" id="PS50850"/>
    </source>
</evidence>
<feature type="transmembrane region" description="Helical" evidence="5">
    <location>
        <begin position="266"/>
        <end position="284"/>
    </location>
</feature>
<dbReference type="PANTHER" id="PTHR23503:SF123">
    <property type="entry name" value="MAJOR FACILITATOR SUPERFAMILY (MFS) PROFILE DOMAIN-CONTAINING PROTEIN"/>
    <property type="match status" value="1"/>
</dbReference>
<dbReference type="PANTHER" id="PTHR23503">
    <property type="entry name" value="SOLUTE CARRIER FAMILY 2"/>
    <property type="match status" value="1"/>
</dbReference>
<dbReference type="Pfam" id="PF00083">
    <property type="entry name" value="Sugar_tr"/>
    <property type="match status" value="1"/>
</dbReference>
<dbReference type="EMBL" id="CANHGI010000006">
    <property type="protein sequence ID" value="CAI5455410.1"/>
    <property type="molecule type" value="Genomic_DNA"/>
</dbReference>
<evidence type="ECO:0000256" key="4">
    <source>
        <dbReference type="ARBA" id="ARBA00023136"/>
    </source>
</evidence>
<feature type="transmembrane region" description="Helical" evidence="5">
    <location>
        <begin position="332"/>
        <end position="356"/>
    </location>
</feature>
<comment type="caution">
    <text evidence="8">The sequence shown here is derived from an EMBL/GenBank/DDBJ whole genome shotgun (WGS) entry which is preliminary data.</text>
</comment>
<evidence type="ECO:0000256" key="5">
    <source>
        <dbReference type="SAM" id="Phobius"/>
    </source>
</evidence>
<evidence type="ECO:0000256" key="2">
    <source>
        <dbReference type="ARBA" id="ARBA00022692"/>
    </source>
</evidence>
<sequence length="511" mass="58588">MIPRNLLFTIFAFLLMGIYTDIQTQFQPLLTDSIQYMHNNTLLNHYGIQPDKFSLSIIQSVTVFIGFSAFVPAIFLVLPLSDKYGRKLLTVYMRSFAGLSGSLFCLGAYYLSASELFMCSEFMLTIQIPIRSFVTVVFISECSPDEYRGATSTATVVLDIFGQLLMYFISSPKIFGSHEMWFVFPTITGVLTIAAFLMTVRIPESPKWLVKMERYSEAREAIKFYHGDNCDTRAVMDSMIKEAHIITKENRISVRELFKNPTMREAFFIVFSLNTLHYLSPISVEKFYTMQIFTSMGFSLDFALTFNFIITLIFIPSRFAGTYIVDKFGRRVVLYLSGTILIMKTWSMLIAVYLNYELTNSGSFVKILFLFGYSLSELFQGIGGISLSSVLLNELFPQSAKITVVQITTLPLLFSSTLPVLFYPMLNASWPPAYYIPFVFLQPAIILYLLRTMPETKSKSVYEIIDSLDRQNNEKSFLLKKRSFTTSYNTRKYATIKKPRAVTLDHLMWNQ</sequence>
<dbReference type="PROSITE" id="PS50850">
    <property type="entry name" value="MFS"/>
    <property type="match status" value="1"/>
</dbReference>
<evidence type="ECO:0000256" key="1">
    <source>
        <dbReference type="ARBA" id="ARBA00004141"/>
    </source>
</evidence>
<accession>A0A9P1NA81</accession>
<proteinExistence type="predicted"/>
<feature type="transmembrane region" description="Helical" evidence="5">
    <location>
        <begin position="404"/>
        <end position="426"/>
    </location>
</feature>
<feature type="chain" id="PRO_5040255848" description="Major facilitator superfamily (MFS) profile domain-containing protein" evidence="6">
    <location>
        <begin position="25"/>
        <end position="511"/>
    </location>
</feature>
<evidence type="ECO:0000313" key="9">
    <source>
        <dbReference type="Proteomes" id="UP001152747"/>
    </source>
</evidence>
<feature type="transmembrane region" description="Helical" evidence="5">
    <location>
        <begin position="91"/>
        <end position="110"/>
    </location>
</feature>
<evidence type="ECO:0000256" key="6">
    <source>
        <dbReference type="SAM" id="SignalP"/>
    </source>
</evidence>
<organism evidence="8 9">
    <name type="scientific">Caenorhabditis angaria</name>
    <dbReference type="NCBI Taxonomy" id="860376"/>
    <lineage>
        <taxon>Eukaryota</taxon>
        <taxon>Metazoa</taxon>
        <taxon>Ecdysozoa</taxon>
        <taxon>Nematoda</taxon>
        <taxon>Chromadorea</taxon>
        <taxon>Rhabditida</taxon>
        <taxon>Rhabditina</taxon>
        <taxon>Rhabditomorpha</taxon>
        <taxon>Rhabditoidea</taxon>
        <taxon>Rhabditidae</taxon>
        <taxon>Peloderinae</taxon>
        <taxon>Caenorhabditis</taxon>
    </lineage>
</organism>
<dbReference type="InterPro" id="IPR005828">
    <property type="entry name" value="MFS_sugar_transport-like"/>
</dbReference>
<feature type="domain" description="Major facilitator superfamily (MFS) profile" evidence="7">
    <location>
        <begin position="5"/>
        <end position="457"/>
    </location>
</feature>
<dbReference type="GO" id="GO:0016020">
    <property type="term" value="C:membrane"/>
    <property type="evidence" value="ECO:0007669"/>
    <property type="project" value="UniProtKB-SubCell"/>
</dbReference>
<dbReference type="OrthoDB" id="6612291at2759"/>
<keyword evidence="4 5" id="KW-0472">Membrane</keyword>
<feature type="transmembrane region" description="Helical" evidence="5">
    <location>
        <begin position="368"/>
        <end position="392"/>
    </location>
</feature>
<dbReference type="Gene3D" id="1.20.1250.20">
    <property type="entry name" value="MFS general substrate transporter like domains"/>
    <property type="match status" value="1"/>
</dbReference>